<gene>
    <name evidence="16" type="ORF">DFL_002920</name>
</gene>
<evidence type="ECO:0000256" key="12">
    <source>
        <dbReference type="ARBA" id="ARBA00026071"/>
    </source>
</evidence>
<evidence type="ECO:0000256" key="11">
    <source>
        <dbReference type="ARBA" id="ARBA00023242"/>
    </source>
</evidence>
<dbReference type="FunFam" id="3.60.20.10:FF:000013">
    <property type="entry name" value="Proteasome subunit beta type-5"/>
    <property type="match status" value="1"/>
</dbReference>
<evidence type="ECO:0000256" key="15">
    <source>
        <dbReference type="SAM" id="Phobius"/>
    </source>
</evidence>
<dbReference type="GO" id="GO:0005737">
    <property type="term" value="C:cytoplasm"/>
    <property type="evidence" value="ECO:0007669"/>
    <property type="project" value="UniProtKB-SubCell"/>
</dbReference>
<dbReference type="STRING" id="97331.A0A437AC87"/>
<evidence type="ECO:0000313" key="16">
    <source>
        <dbReference type="EMBL" id="RVD88746.1"/>
    </source>
</evidence>
<keyword evidence="9" id="KW-0647">Proteasome</keyword>
<comment type="subunit">
    <text evidence="12">The 26S proteasome consists of a 20S proteasome core and two 19S regulatory subunits. The 20S proteasome core is composed of 28 subunits that are arranged in four stacked rings, resulting in a barrel-shaped structure. The two end rings are each formed by seven alpha subunits, and the two central rings are each formed by seven beta subunits. The catalytic chamber with the active sites is on the inside of the barrel.</text>
</comment>
<dbReference type="PANTHER" id="PTHR32194:SF3">
    <property type="entry name" value="PROTEASOME SUBUNIT BETA"/>
    <property type="match status" value="1"/>
</dbReference>
<dbReference type="GO" id="GO:0004298">
    <property type="term" value="F:threonine-type endopeptidase activity"/>
    <property type="evidence" value="ECO:0007669"/>
    <property type="project" value="UniProtKB-KW"/>
</dbReference>
<dbReference type="Pfam" id="PF00227">
    <property type="entry name" value="Proteasome"/>
    <property type="match status" value="1"/>
</dbReference>
<feature type="compositionally biased region" description="Low complexity" evidence="14">
    <location>
        <begin position="131"/>
        <end position="144"/>
    </location>
</feature>
<dbReference type="Gene3D" id="3.60.20.10">
    <property type="entry name" value="Glutamine Phosphoribosylpyrophosphate, subunit 1, domain 1"/>
    <property type="match status" value="1"/>
</dbReference>
<dbReference type="CDD" id="cd03761">
    <property type="entry name" value="proteasome_beta_type_5"/>
    <property type="match status" value="1"/>
</dbReference>
<dbReference type="PRINTS" id="PR00141">
    <property type="entry name" value="PROTEASOME"/>
</dbReference>
<dbReference type="VEuPathDB" id="FungiDB:DFL_002920"/>
<dbReference type="RefSeq" id="XP_067494290.1">
    <property type="nucleotide sequence ID" value="XM_067631778.1"/>
</dbReference>
<feature type="transmembrane region" description="Helical" evidence="15">
    <location>
        <begin position="159"/>
        <end position="182"/>
    </location>
</feature>
<proteinExistence type="predicted"/>
<protein>
    <recommendedName>
        <fullName evidence="4">proteasome endopeptidase complex</fullName>
        <ecNumber evidence="4">3.4.25.1</ecNumber>
    </recommendedName>
</protein>
<evidence type="ECO:0000313" key="17">
    <source>
        <dbReference type="Proteomes" id="UP000283090"/>
    </source>
</evidence>
<dbReference type="GO" id="GO:0005634">
    <property type="term" value="C:nucleus"/>
    <property type="evidence" value="ECO:0007669"/>
    <property type="project" value="UniProtKB-SubCell"/>
</dbReference>
<keyword evidence="11" id="KW-0539">Nucleus</keyword>
<evidence type="ECO:0000256" key="7">
    <source>
        <dbReference type="ARBA" id="ARBA00022698"/>
    </source>
</evidence>
<evidence type="ECO:0000256" key="13">
    <source>
        <dbReference type="PIRSR" id="PIRSR600243-1"/>
    </source>
</evidence>
<keyword evidence="8" id="KW-0378">Hydrolase</keyword>
<dbReference type="PROSITE" id="PS51476">
    <property type="entry name" value="PROTEASOME_BETA_2"/>
    <property type="match status" value="1"/>
</dbReference>
<accession>A0A437AC87</accession>
<evidence type="ECO:0000256" key="2">
    <source>
        <dbReference type="ARBA" id="ARBA00004123"/>
    </source>
</evidence>
<dbReference type="AlphaFoldDB" id="A0A437AC87"/>
<dbReference type="InterPro" id="IPR029055">
    <property type="entry name" value="Ntn_hydrolases_N"/>
</dbReference>
<evidence type="ECO:0000256" key="1">
    <source>
        <dbReference type="ARBA" id="ARBA00001198"/>
    </source>
</evidence>
<keyword evidence="17" id="KW-1185">Reference proteome</keyword>
<dbReference type="GO" id="GO:0019774">
    <property type="term" value="C:proteasome core complex, beta-subunit complex"/>
    <property type="evidence" value="ECO:0007669"/>
    <property type="project" value="UniProtKB-ARBA"/>
</dbReference>
<keyword evidence="15" id="KW-0812">Transmembrane</keyword>
<comment type="subcellular location">
    <subcellularLocation>
        <location evidence="3">Cytoplasm</location>
    </subcellularLocation>
    <subcellularLocation>
        <location evidence="2">Nucleus</location>
    </subcellularLocation>
</comment>
<feature type="region of interest" description="Disordered" evidence="14">
    <location>
        <begin position="74"/>
        <end position="107"/>
    </location>
</feature>
<dbReference type="PANTHER" id="PTHR32194">
    <property type="entry name" value="METALLOPROTEASE TLDD"/>
    <property type="match status" value="1"/>
</dbReference>
<dbReference type="InterPro" id="IPR001353">
    <property type="entry name" value="Proteasome_sua/b"/>
</dbReference>
<dbReference type="InterPro" id="IPR023333">
    <property type="entry name" value="Proteasome_suB-type"/>
</dbReference>
<evidence type="ECO:0000256" key="10">
    <source>
        <dbReference type="ARBA" id="ARBA00023145"/>
    </source>
</evidence>
<comment type="catalytic activity">
    <reaction evidence="1">
        <text>Cleavage of peptide bonds with very broad specificity.</text>
        <dbReference type="EC" id="3.4.25.1"/>
    </reaction>
</comment>
<evidence type="ECO:0000256" key="3">
    <source>
        <dbReference type="ARBA" id="ARBA00004496"/>
    </source>
</evidence>
<dbReference type="OrthoDB" id="37597at2759"/>
<keyword evidence="15" id="KW-0472">Membrane</keyword>
<evidence type="ECO:0000256" key="4">
    <source>
        <dbReference type="ARBA" id="ARBA00012039"/>
    </source>
</evidence>
<evidence type="ECO:0000256" key="5">
    <source>
        <dbReference type="ARBA" id="ARBA00022490"/>
    </source>
</evidence>
<evidence type="ECO:0000256" key="8">
    <source>
        <dbReference type="ARBA" id="ARBA00022801"/>
    </source>
</evidence>
<comment type="caution">
    <text evidence="16">The sequence shown here is derived from an EMBL/GenBank/DDBJ whole genome shotgun (WGS) entry which is preliminary data.</text>
</comment>
<reference evidence="16 17" key="1">
    <citation type="submission" date="2019-01" db="EMBL/GenBank/DDBJ databases">
        <title>Intercellular communication is required for trap formation in the nematode-trapping fungus Duddingtonia flagrans.</title>
        <authorList>
            <person name="Youssar L."/>
            <person name="Wernet V."/>
            <person name="Hensel N."/>
            <person name="Hildebrandt H.-G."/>
            <person name="Fischer R."/>
        </authorList>
    </citation>
    <scope>NUCLEOTIDE SEQUENCE [LARGE SCALE GENOMIC DNA]</scope>
    <source>
        <strain evidence="16 17">CBS H-5679</strain>
    </source>
</reference>
<feature type="active site" description="Nucleophile" evidence="13">
    <location>
        <position position="371"/>
    </location>
</feature>
<dbReference type="InterPro" id="IPR016050">
    <property type="entry name" value="Proteasome_bsu_CS"/>
</dbReference>
<evidence type="ECO:0000256" key="9">
    <source>
        <dbReference type="ARBA" id="ARBA00022942"/>
    </source>
</evidence>
<evidence type="ECO:0000256" key="6">
    <source>
        <dbReference type="ARBA" id="ARBA00022670"/>
    </source>
</evidence>
<evidence type="ECO:0000256" key="14">
    <source>
        <dbReference type="SAM" id="MobiDB-lite"/>
    </source>
</evidence>
<dbReference type="Proteomes" id="UP000283090">
    <property type="component" value="Unassembled WGS sequence"/>
</dbReference>
<keyword evidence="7" id="KW-0888">Threonine protease</keyword>
<dbReference type="SUPFAM" id="SSF56235">
    <property type="entry name" value="N-terminal nucleophile aminohydrolases (Ntn hydrolases)"/>
    <property type="match status" value="1"/>
</dbReference>
<feature type="compositionally biased region" description="Polar residues" evidence="14">
    <location>
        <begin position="74"/>
        <end position="86"/>
    </location>
</feature>
<keyword evidence="6" id="KW-0645">Protease</keyword>
<dbReference type="GeneID" id="93585231"/>
<feature type="region of interest" description="Disordered" evidence="14">
    <location>
        <begin position="131"/>
        <end position="152"/>
    </location>
</feature>
<keyword evidence="15" id="KW-1133">Transmembrane helix</keyword>
<organism evidence="16 17">
    <name type="scientific">Arthrobotrys flagrans</name>
    <name type="common">Nematode-trapping fungus</name>
    <name type="synonym">Trichothecium flagrans</name>
    <dbReference type="NCBI Taxonomy" id="97331"/>
    <lineage>
        <taxon>Eukaryota</taxon>
        <taxon>Fungi</taxon>
        <taxon>Dikarya</taxon>
        <taxon>Ascomycota</taxon>
        <taxon>Pezizomycotina</taxon>
        <taxon>Orbiliomycetes</taxon>
        <taxon>Orbiliales</taxon>
        <taxon>Orbiliaceae</taxon>
        <taxon>Arthrobotrys</taxon>
    </lineage>
</organism>
<keyword evidence="10" id="KW-0865">Zymogen</keyword>
<dbReference type="EMBL" id="SAEB01000003">
    <property type="protein sequence ID" value="RVD88746.1"/>
    <property type="molecule type" value="Genomic_DNA"/>
</dbReference>
<dbReference type="InterPro" id="IPR000243">
    <property type="entry name" value="Pept_T1A_subB"/>
</dbReference>
<dbReference type="PROSITE" id="PS00854">
    <property type="entry name" value="PROTEASOME_BETA_1"/>
    <property type="match status" value="1"/>
</dbReference>
<feature type="compositionally biased region" description="Low complexity" evidence="14">
    <location>
        <begin position="87"/>
        <end position="102"/>
    </location>
</feature>
<dbReference type="EC" id="3.4.25.1" evidence="4"/>
<name>A0A437AC87_ARTFL</name>
<keyword evidence="5" id="KW-0963">Cytoplasm</keyword>
<dbReference type="GO" id="GO:0051603">
    <property type="term" value="P:proteolysis involved in protein catabolic process"/>
    <property type="evidence" value="ECO:0007669"/>
    <property type="project" value="InterPro"/>
</dbReference>
<sequence length="585" mass="63273">MSFGIPTGENREENVPPTTFDFGPGFSTIDINTVIGNPTATSSGGIARTTLSTSAEATTLTTLTRSRVFSSIDASSTPITRTTSGDTESTSTRSIPTTRPPVTNLPSLPTLPTIIIATGIQTTTNIQATEMSVPTSSTNDSSSSQRAEATSQPRISTGAAVGIALTVTVVLVLLGFGIFRYLKQKKNQGLPLASSKKGKGKPAAQMAAMPYMGNERSLEEGWESGSTIAPFTFDEHDRTGLGLRGIGEQRNSSASLTRLPIHRFTTSRQLPINPSTTNSDIEVRYNTRLPPLWILVEAPIQLNMDALISKYGGSELDDLNVLEEDEDEVTSSLPQSVSFILPPIDSPAKFLRAMTDDHTNPSAPIKLKHGTTTLAFKYQGGVIVCTDSRATQGSWIASQTVKKVIEINPYLLGTMAGGAADCQYWLTYLGMECRLHQLRHKRLISVAAASKILANLVYSYKGMGLSMGTMLTGVGHGGVFGLYYVDSDGNRVEGNLFCVGSGQTFAYGVLDRGYKWDLTDEEALELGRRSILAATHRDAYSGGYLNLYHIQKDGWVHHGFDDTNPIFWKQKLEKGEFQNVSTTLD</sequence>